<dbReference type="Proteomes" id="UP000507245">
    <property type="component" value="Unassembled WGS sequence"/>
</dbReference>
<dbReference type="EMBL" id="CAEKKB010000002">
    <property type="protein sequence ID" value="CAB4298719.1"/>
    <property type="molecule type" value="Genomic_DNA"/>
</dbReference>
<dbReference type="InterPro" id="IPR036047">
    <property type="entry name" value="F-box-like_dom_sf"/>
</dbReference>
<dbReference type="SUPFAM" id="SSF81383">
    <property type="entry name" value="F-box domain"/>
    <property type="match status" value="1"/>
</dbReference>
<evidence type="ECO:0000313" key="2">
    <source>
        <dbReference type="EMBL" id="CAB4298719.1"/>
    </source>
</evidence>
<reference evidence="2 3" key="2">
    <citation type="submission" date="2020-05" db="EMBL/GenBank/DDBJ databases">
        <authorList>
            <person name="Campoy J."/>
            <person name="Schneeberger K."/>
            <person name="Spophaly S."/>
        </authorList>
    </citation>
    <scope>NUCLEOTIDE SEQUENCE [LARGE SCALE GENOMIC DNA]</scope>
    <source>
        <strain evidence="2">PruArmRojPasFocal</strain>
    </source>
</reference>
<organism evidence="2 4">
    <name type="scientific">Prunus armeniaca</name>
    <name type="common">Apricot</name>
    <name type="synonym">Armeniaca vulgaris</name>
    <dbReference type="NCBI Taxonomy" id="36596"/>
    <lineage>
        <taxon>Eukaryota</taxon>
        <taxon>Viridiplantae</taxon>
        <taxon>Streptophyta</taxon>
        <taxon>Embryophyta</taxon>
        <taxon>Tracheophyta</taxon>
        <taxon>Spermatophyta</taxon>
        <taxon>Magnoliopsida</taxon>
        <taxon>eudicotyledons</taxon>
        <taxon>Gunneridae</taxon>
        <taxon>Pentapetalae</taxon>
        <taxon>rosids</taxon>
        <taxon>fabids</taxon>
        <taxon>Rosales</taxon>
        <taxon>Rosaceae</taxon>
        <taxon>Amygdaloideae</taxon>
        <taxon>Amygdaleae</taxon>
        <taxon>Prunus</taxon>
    </lineage>
</organism>
<protein>
    <recommendedName>
        <fullName evidence="5">F-box domain-containing protein</fullName>
    </recommendedName>
</protein>
<evidence type="ECO:0000313" key="3">
    <source>
        <dbReference type="Proteomes" id="UP000507222"/>
    </source>
</evidence>
<dbReference type="EMBL" id="CAEKDK010000002">
    <property type="protein sequence ID" value="CAB4268347.1"/>
    <property type="molecule type" value="Genomic_DNA"/>
</dbReference>
<dbReference type="OrthoDB" id="1738393at2759"/>
<gene>
    <name evidence="1" type="ORF">CURHAP_LOCUS11746</name>
    <name evidence="2" type="ORF">ORAREDHAP_LOCUS11391</name>
</gene>
<proteinExistence type="predicted"/>
<evidence type="ECO:0000313" key="4">
    <source>
        <dbReference type="Proteomes" id="UP000507245"/>
    </source>
</evidence>
<sequence>MPALVNYNGSDFEQVRKPSIKVLLDECLIEIFRHLDGGKERNSCACASKKWLMLLSSIHKVDLCKRQIADKVIQPLKLDNLDDT</sequence>
<keyword evidence="4" id="KW-1185">Reference proteome</keyword>
<evidence type="ECO:0008006" key="5">
    <source>
        <dbReference type="Google" id="ProtNLM"/>
    </source>
</evidence>
<accession>A0A6J5WAU0</accession>
<reference evidence="4" key="1">
    <citation type="journal article" date="2020" name="Genome Biol.">
        <title>Gamete binning: chromosome-level and haplotype-resolved genome assembly enabled by high-throughput single-cell sequencing of gamete genomes.</title>
        <authorList>
            <person name="Campoy J.A."/>
            <person name="Sun H."/>
            <person name="Goel M."/>
            <person name="Jiao W.-B."/>
            <person name="Folz-Donahue K."/>
            <person name="Wang N."/>
            <person name="Rubio M."/>
            <person name="Liu C."/>
            <person name="Kukat C."/>
            <person name="Ruiz D."/>
            <person name="Huettel B."/>
            <person name="Schneeberger K."/>
        </authorList>
    </citation>
    <scope>NUCLEOTIDE SEQUENCE [LARGE SCALE GENOMIC DNA]</scope>
    <source>
        <strain evidence="4">cv. Rojo Pasion</strain>
    </source>
</reference>
<name>A0A6J5WAU0_PRUAR</name>
<dbReference type="Proteomes" id="UP000507222">
    <property type="component" value="Unassembled WGS sequence"/>
</dbReference>
<evidence type="ECO:0000313" key="1">
    <source>
        <dbReference type="EMBL" id="CAB4268347.1"/>
    </source>
</evidence>
<dbReference type="AlphaFoldDB" id="A0A6J5WAU0"/>